<evidence type="ECO:0000313" key="4">
    <source>
        <dbReference type="EMBL" id="MEB3052292.1"/>
    </source>
</evidence>
<keyword evidence="2" id="KW-0812">Transmembrane</keyword>
<dbReference type="InterPro" id="IPR003399">
    <property type="entry name" value="Mce/MlaD"/>
</dbReference>
<evidence type="ECO:0000259" key="3">
    <source>
        <dbReference type="Pfam" id="PF02470"/>
    </source>
</evidence>
<keyword evidence="5" id="KW-1185">Reference proteome</keyword>
<sequence>MAAVIDGFRAVAARSTTVAILGLIAALVISLGYIVAGTLGYNPARSVITLHVRLPESGGLLARQDVTLRGVHIGTIESVQVDNDGVVAEVSIDPRVRIPRDAPFKVSGLSPAGEQYLDIRPTHKQGPFLRDGDTIGAGQASVPIQFHRLVMDAEGLLAQVDPETLSAMSKELGVTRAGPGKLAAILDGGVFLISTMDSVLPETIRVIRNSRTVMTFATDAGPALQQTATDIRAVMAGATKMEGGFRRLVGDGSHALNALDAVVADNTDTMVQLLVNLTTVAQLSYVRVPALRALFPPEEQRGSVLDAVGSVFRDNAVWEYVDPYPRYSCDYGLPRQAPSQADFAEPYLYTYCANPDPSVLIRGARNAPRPPGDDTANPPAGYDRTAKADPTPTGPYTIPTPYGGPPPDLAPPPS</sequence>
<keyword evidence="2" id="KW-0472">Membrane</keyword>
<evidence type="ECO:0000256" key="1">
    <source>
        <dbReference type="SAM" id="MobiDB-lite"/>
    </source>
</evidence>
<name>A0ABU5YQE4_9MYCO</name>
<dbReference type="Proteomes" id="UP001299046">
    <property type="component" value="Unassembled WGS sequence"/>
</dbReference>
<feature type="domain" description="Mce/MlaD" evidence="3">
    <location>
        <begin position="49"/>
        <end position="121"/>
    </location>
</feature>
<dbReference type="EMBL" id="JAYJJT010000041">
    <property type="protein sequence ID" value="MEB3052292.1"/>
    <property type="molecule type" value="Genomic_DNA"/>
</dbReference>
<dbReference type="Pfam" id="PF02470">
    <property type="entry name" value="MlaD"/>
    <property type="match status" value="1"/>
</dbReference>
<dbReference type="InterPro" id="IPR052336">
    <property type="entry name" value="MlaD_Phospholipid_Transporter"/>
</dbReference>
<accession>A0ABU5YQE4</accession>
<proteinExistence type="predicted"/>
<gene>
    <name evidence="4" type="ORF">KV112_21605</name>
</gene>
<evidence type="ECO:0000256" key="2">
    <source>
        <dbReference type="SAM" id="Phobius"/>
    </source>
</evidence>
<dbReference type="PANTHER" id="PTHR33371">
    <property type="entry name" value="INTERMEMBRANE PHOSPHOLIPID TRANSPORT SYSTEM BINDING PROTEIN MLAD-RELATED"/>
    <property type="match status" value="1"/>
</dbReference>
<feature type="compositionally biased region" description="Pro residues" evidence="1">
    <location>
        <begin position="402"/>
        <end position="414"/>
    </location>
</feature>
<keyword evidence="2" id="KW-1133">Transmembrane helix</keyword>
<feature type="region of interest" description="Disordered" evidence="1">
    <location>
        <begin position="362"/>
        <end position="414"/>
    </location>
</feature>
<organism evidence="4 5">
    <name type="scientific">[Mycobacterium] zoologicum</name>
    <dbReference type="NCBI Taxonomy" id="2872311"/>
    <lineage>
        <taxon>Bacteria</taxon>
        <taxon>Bacillati</taxon>
        <taxon>Actinomycetota</taxon>
        <taxon>Actinomycetes</taxon>
        <taxon>Mycobacteriales</taxon>
        <taxon>Mycobacteriaceae</taxon>
        <taxon>Mycolicibacter</taxon>
    </lineage>
</organism>
<comment type="caution">
    <text evidence="4">The sequence shown here is derived from an EMBL/GenBank/DDBJ whole genome shotgun (WGS) entry which is preliminary data.</text>
</comment>
<feature type="compositionally biased region" description="Low complexity" evidence="1">
    <location>
        <begin position="390"/>
        <end position="401"/>
    </location>
</feature>
<dbReference type="PANTHER" id="PTHR33371:SF16">
    <property type="entry name" value="MCE-FAMILY PROTEIN MCE3F"/>
    <property type="match status" value="1"/>
</dbReference>
<feature type="transmembrane region" description="Helical" evidence="2">
    <location>
        <begin position="18"/>
        <end position="41"/>
    </location>
</feature>
<protein>
    <submittedName>
        <fullName evidence="4">MlaD family protein</fullName>
    </submittedName>
</protein>
<reference evidence="4 5" key="1">
    <citation type="submission" date="2023-12" db="EMBL/GenBank/DDBJ databases">
        <title>Description of new species of Mycobacterium terrae complex isolated from sewage at the Sao Paulo Zoological Park Foundation in Brazil.</title>
        <authorList>
            <person name="Romagnoli C.L."/>
            <person name="Conceicao E.C."/>
            <person name="Machado E."/>
            <person name="Barreto L.B.P.F."/>
            <person name="Sharma A."/>
            <person name="Silva N.M."/>
            <person name="Marques L.E."/>
            <person name="Juliana M.A."/>
            <person name="Lourenco M.C.S."/>
            <person name="Digiampietri L.A."/>
            <person name="Suffys P.N."/>
            <person name="Viana-Niero C."/>
        </authorList>
    </citation>
    <scope>NUCLEOTIDE SEQUENCE [LARGE SCALE GENOMIC DNA]</scope>
    <source>
        <strain evidence="4 5">MYC123</strain>
    </source>
</reference>
<evidence type="ECO:0000313" key="5">
    <source>
        <dbReference type="Proteomes" id="UP001299046"/>
    </source>
</evidence>